<dbReference type="GO" id="GO:0007160">
    <property type="term" value="P:cell-matrix adhesion"/>
    <property type="evidence" value="ECO:0007669"/>
    <property type="project" value="TreeGrafter"/>
</dbReference>
<dbReference type="PANTHER" id="PTHR23220">
    <property type="entry name" value="INTEGRIN ALPHA"/>
    <property type="match status" value="1"/>
</dbReference>
<dbReference type="CTD" id="8515"/>
<evidence type="ECO:0000259" key="6">
    <source>
        <dbReference type="Pfam" id="PF20806"/>
    </source>
</evidence>
<keyword evidence="3 5" id="KW-0472">Membrane</keyword>
<dbReference type="GeneID" id="106544014"/>
<comment type="subcellular location">
    <subcellularLocation>
        <location evidence="1">Membrane</location>
        <topology evidence="1">Single-pass type I membrane protein</topology>
    </subcellularLocation>
</comment>
<dbReference type="GO" id="GO:0005178">
    <property type="term" value="F:integrin binding"/>
    <property type="evidence" value="ECO:0007669"/>
    <property type="project" value="TreeGrafter"/>
</dbReference>
<feature type="domain" description="Integrin alpha third immunoglobulin-like" evidence="6">
    <location>
        <begin position="74"/>
        <end position="153"/>
    </location>
</feature>
<reference evidence="8" key="1">
    <citation type="submission" date="2025-08" db="UniProtKB">
        <authorList>
            <consortium name="RefSeq"/>
        </authorList>
    </citation>
    <scope>IDENTIFICATION</scope>
</reference>
<dbReference type="GO" id="GO:0008305">
    <property type="term" value="C:integrin complex"/>
    <property type="evidence" value="ECO:0007669"/>
    <property type="project" value="TreeGrafter"/>
</dbReference>
<feature type="transmembrane region" description="Helical" evidence="5">
    <location>
        <begin position="163"/>
        <end position="187"/>
    </location>
</feature>
<dbReference type="KEGG" id="tsr:106544014"/>
<evidence type="ECO:0000256" key="4">
    <source>
        <dbReference type="ARBA" id="ARBA00023180"/>
    </source>
</evidence>
<dbReference type="GO" id="GO:0033627">
    <property type="term" value="P:cell adhesion mediated by integrin"/>
    <property type="evidence" value="ECO:0007669"/>
    <property type="project" value="TreeGrafter"/>
</dbReference>
<dbReference type="Pfam" id="PF20806">
    <property type="entry name" value="Integrin_A_Ig_3"/>
    <property type="match status" value="1"/>
</dbReference>
<evidence type="ECO:0000256" key="5">
    <source>
        <dbReference type="SAM" id="Phobius"/>
    </source>
</evidence>
<evidence type="ECO:0000256" key="3">
    <source>
        <dbReference type="ARBA" id="ARBA00023136"/>
    </source>
</evidence>
<name>A0A6I9XNT4_9SAUR</name>
<dbReference type="Gene3D" id="1.20.5.930">
    <property type="entry name" value="Bicelle-embedded integrin alpha(iib) transmembrane segment"/>
    <property type="match status" value="1"/>
</dbReference>
<sequence>MSPEFRTTVKIQNLACYAVSNLSLLMAFPATGYQGREFLWVTRIIADNVTCSLPNRTEFGAANSVIPLHPEELEHTDRVNCTNAGCQVVACQLQRLERSSEVTIHLLRAVRNEFFRKAKFKTVKIISSITLNVQEEDNLFLLPKAAHQRQVVLEIIQSKLVPLSLWILIGSILGGLLLLTVVILFLWKVGFFIHKKPGEDEKEE</sequence>
<evidence type="ECO:0000256" key="2">
    <source>
        <dbReference type="ARBA" id="ARBA00023037"/>
    </source>
</evidence>
<evidence type="ECO:0000313" key="8">
    <source>
        <dbReference type="RefSeq" id="XP_013915627.1"/>
    </source>
</evidence>
<keyword evidence="7" id="KW-1185">Reference proteome</keyword>
<dbReference type="RefSeq" id="XP_013915627.1">
    <property type="nucleotide sequence ID" value="XM_014060152.1"/>
</dbReference>
<dbReference type="InterPro" id="IPR032695">
    <property type="entry name" value="Integrin_dom_sf"/>
</dbReference>
<keyword evidence="5" id="KW-1133">Transmembrane helix</keyword>
<dbReference type="InterPro" id="IPR048286">
    <property type="entry name" value="Integrin_alpha_Ig-like_3"/>
</dbReference>
<dbReference type="GO" id="GO:0098609">
    <property type="term" value="P:cell-cell adhesion"/>
    <property type="evidence" value="ECO:0007669"/>
    <property type="project" value="TreeGrafter"/>
</dbReference>
<accession>A0A6I9XNT4</accession>
<dbReference type="AlphaFoldDB" id="A0A6I9XNT4"/>
<organism evidence="7 8">
    <name type="scientific">Thamnophis sirtalis</name>
    <dbReference type="NCBI Taxonomy" id="35019"/>
    <lineage>
        <taxon>Eukaryota</taxon>
        <taxon>Metazoa</taxon>
        <taxon>Chordata</taxon>
        <taxon>Craniata</taxon>
        <taxon>Vertebrata</taxon>
        <taxon>Euteleostomi</taxon>
        <taxon>Lepidosauria</taxon>
        <taxon>Squamata</taxon>
        <taxon>Bifurcata</taxon>
        <taxon>Unidentata</taxon>
        <taxon>Episquamata</taxon>
        <taxon>Toxicofera</taxon>
        <taxon>Serpentes</taxon>
        <taxon>Colubroidea</taxon>
        <taxon>Colubridae</taxon>
        <taxon>Natricinae</taxon>
        <taxon>Thamnophis</taxon>
    </lineage>
</organism>
<evidence type="ECO:0000313" key="7">
    <source>
        <dbReference type="Proteomes" id="UP000504617"/>
    </source>
</evidence>
<evidence type="ECO:0000256" key="1">
    <source>
        <dbReference type="ARBA" id="ARBA00004479"/>
    </source>
</evidence>
<dbReference type="PANTHER" id="PTHR23220:SF26">
    <property type="entry name" value="INTEGRIN ALPHA-10"/>
    <property type="match status" value="1"/>
</dbReference>
<keyword evidence="4" id="KW-0325">Glycoprotein</keyword>
<dbReference type="GO" id="GO:0009897">
    <property type="term" value="C:external side of plasma membrane"/>
    <property type="evidence" value="ECO:0007669"/>
    <property type="project" value="TreeGrafter"/>
</dbReference>
<keyword evidence="2 8" id="KW-0401">Integrin</keyword>
<dbReference type="Proteomes" id="UP000504617">
    <property type="component" value="Unplaced"/>
</dbReference>
<gene>
    <name evidence="8" type="primary">ITGA10</name>
</gene>
<dbReference type="Gene3D" id="2.60.40.1530">
    <property type="entry name" value="ntegrin, alpha v. Chain A, domain 4"/>
    <property type="match status" value="1"/>
</dbReference>
<dbReference type="OrthoDB" id="5317514at2759"/>
<protein>
    <submittedName>
        <fullName evidence="8">Integrin alpha-10</fullName>
    </submittedName>
</protein>
<dbReference type="SUPFAM" id="SSF69179">
    <property type="entry name" value="Integrin domains"/>
    <property type="match status" value="1"/>
</dbReference>
<proteinExistence type="predicted"/>
<dbReference type="GO" id="GO:0007229">
    <property type="term" value="P:integrin-mediated signaling pathway"/>
    <property type="evidence" value="ECO:0007669"/>
    <property type="project" value="UniProtKB-KW"/>
</dbReference>
<keyword evidence="5" id="KW-0812">Transmembrane</keyword>